<protein>
    <submittedName>
        <fullName evidence="1">Uncharacterized protein</fullName>
    </submittedName>
</protein>
<gene>
    <name evidence="1" type="ORF">LFW2832_00800</name>
</gene>
<evidence type="ECO:0000313" key="2">
    <source>
        <dbReference type="Proteomes" id="UP000789941"/>
    </source>
</evidence>
<sequence length="133" mass="15722">MVKYAFNEFAIEWLKEHKFTEEEIDDIQSIMNKLEVQKNNDETIQRLLKNAIPKVDAIVTLLASITDVNGKPICFEDNGLIDIPDEAREYFEHDLEFEELDIFVDKIKKVKFARRFSYPKRRSEKKGDRHSTV</sequence>
<evidence type="ECO:0000313" key="1">
    <source>
        <dbReference type="EMBL" id="VVC04207.1"/>
    </source>
</evidence>
<accession>A0A5E4LTH8</accession>
<reference evidence="1 2" key="1">
    <citation type="submission" date="2019-08" db="EMBL/GenBank/DDBJ databases">
        <authorList>
            <person name="Vazquez-Campos X."/>
        </authorList>
    </citation>
    <scope>NUCLEOTIDE SEQUENCE [LARGE SCALE GENOMIC DNA]</scope>
    <source>
        <strain evidence="1">LFW-283_2</strain>
    </source>
</reference>
<organism evidence="1 2">
    <name type="scientific">Candidatus Bilamarchaeum dharawalense</name>
    <dbReference type="NCBI Taxonomy" id="2885759"/>
    <lineage>
        <taxon>Archaea</taxon>
        <taxon>Candidatus Micrarchaeota</taxon>
        <taxon>Candidatus Micrarchaeia</taxon>
        <taxon>Candidatus Anstonellales</taxon>
        <taxon>Candidatus Bilamarchaeaceae</taxon>
        <taxon>Candidatus Bilamarchaeum</taxon>
    </lineage>
</organism>
<dbReference type="AlphaFoldDB" id="A0A5E4LTH8"/>
<name>A0A5E4LTH8_9ARCH</name>
<dbReference type="EMBL" id="CABMJJ010000009">
    <property type="protein sequence ID" value="VVC04207.1"/>
    <property type="molecule type" value="Genomic_DNA"/>
</dbReference>
<dbReference type="Proteomes" id="UP000789941">
    <property type="component" value="Unassembled WGS sequence"/>
</dbReference>
<comment type="caution">
    <text evidence="1">The sequence shown here is derived from an EMBL/GenBank/DDBJ whole genome shotgun (WGS) entry which is preliminary data.</text>
</comment>
<proteinExistence type="predicted"/>